<reference evidence="2 3" key="1">
    <citation type="submission" date="2024-03" db="EMBL/GenBank/DDBJ databases">
        <title>Human intestinal bacterial collection.</title>
        <authorList>
            <person name="Pauvert C."/>
            <person name="Hitch T.C.A."/>
            <person name="Clavel T."/>
        </authorList>
    </citation>
    <scope>NUCLEOTIDE SEQUENCE [LARGE SCALE GENOMIC DNA]</scope>
    <source>
        <strain evidence="2 3">CLA-AA-H175</strain>
    </source>
</reference>
<feature type="region of interest" description="Disordered" evidence="1">
    <location>
        <begin position="165"/>
        <end position="195"/>
    </location>
</feature>
<sequence length="195" mass="22932">MLKITIPKQEYWDARTQEFVQLNAVTLRLEHSLVSLSKWEMKWHVPFFGNDSLTREQMVDYVRCMTVTQGVEPSVYLRLTESNMAAIYKYMDEPMTATWFPGEPKPCEPRIPQKSKPRPKIKVKVKALTSEAIYARMFAAHIPLECEKWHLNRLFTLIRVCNEERKPPKKMSKSEALSRQRALNEKRLKEFGTRG</sequence>
<keyword evidence="3" id="KW-1185">Reference proteome</keyword>
<evidence type="ECO:0008006" key="4">
    <source>
        <dbReference type="Google" id="ProtNLM"/>
    </source>
</evidence>
<dbReference type="RefSeq" id="WP_349151865.1">
    <property type="nucleotide sequence ID" value="NZ_JBBMEO010000003.1"/>
</dbReference>
<gene>
    <name evidence="2" type="ORF">WMO44_04235</name>
</gene>
<evidence type="ECO:0000256" key="1">
    <source>
        <dbReference type="SAM" id="MobiDB-lite"/>
    </source>
</evidence>
<accession>A0ABV1AT39</accession>
<evidence type="ECO:0000313" key="3">
    <source>
        <dbReference type="Proteomes" id="UP001457197"/>
    </source>
</evidence>
<dbReference type="EMBL" id="JBBMEO010000003">
    <property type="protein sequence ID" value="MEQ2361360.1"/>
    <property type="molecule type" value="Genomic_DNA"/>
</dbReference>
<dbReference type="Proteomes" id="UP001457197">
    <property type="component" value="Unassembled WGS sequence"/>
</dbReference>
<protein>
    <recommendedName>
        <fullName evidence="4">Integrase</fullName>
    </recommendedName>
</protein>
<proteinExistence type="predicted"/>
<evidence type="ECO:0000313" key="2">
    <source>
        <dbReference type="EMBL" id="MEQ2361360.1"/>
    </source>
</evidence>
<name>A0ABV1AT39_9FIRM</name>
<organism evidence="2 3">
    <name type="scientific">Faecalibacterium tardum</name>
    <dbReference type="NCBI Taxonomy" id="3133156"/>
    <lineage>
        <taxon>Bacteria</taxon>
        <taxon>Bacillati</taxon>
        <taxon>Bacillota</taxon>
        <taxon>Clostridia</taxon>
        <taxon>Eubacteriales</taxon>
        <taxon>Oscillospiraceae</taxon>
        <taxon>Faecalibacterium</taxon>
    </lineage>
</organism>
<comment type="caution">
    <text evidence="2">The sequence shown here is derived from an EMBL/GenBank/DDBJ whole genome shotgun (WGS) entry which is preliminary data.</text>
</comment>